<evidence type="ECO:0000256" key="4">
    <source>
        <dbReference type="ARBA" id="ARBA00022692"/>
    </source>
</evidence>
<evidence type="ECO:0000313" key="9">
    <source>
        <dbReference type="EMBL" id="CAA7603368.1"/>
    </source>
</evidence>
<feature type="domain" description="ABC transmembrane type-1" evidence="8">
    <location>
        <begin position="108"/>
        <end position="297"/>
    </location>
</feature>
<dbReference type="EMBL" id="CDGJ01000124">
    <property type="protein sequence ID" value="CEJ09303.1"/>
    <property type="molecule type" value="Genomic_DNA"/>
</dbReference>
<feature type="transmembrane region" description="Helical" evidence="7">
    <location>
        <begin position="156"/>
        <end position="180"/>
    </location>
</feature>
<keyword evidence="4 7" id="KW-0812">Transmembrane</keyword>
<dbReference type="Pfam" id="PF12911">
    <property type="entry name" value="OppC_N"/>
    <property type="match status" value="1"/>
</dbReference>
<dbReference type="InterPro" id="IPR025966">
    <property type="entry name" value="OppC_N"/>
</dbReference>
<keyword evidence="11" id="KW-1185">Reference proteome</keyword>
<dbReference type="SUPFAM" id="SSF161098">
    <property type="entry name" value="MetI-like"/>
    <property type="match status" value="1"/>
</dbReference>
<dbReference type="CDD" id="cd06261">
    <property type="entry name" value="TM_PBP2"/>
    <property type="match status" value="1"/>
</dbReference>
<keyword evidence="3" id="KW-1003">Cell membrane</keyword>
<dbReference type="EMBL" id="LR746496">
    <property type="protein sequence ID" value="CAA7603368.1"/>
    <property type="molecule type" value="Genomic_DNA"/>
</dbReference>
<feature type="transmembrane region" description="Helical" evidence="7">
    <location>
        <begin position="237"/>
        <end position="255"/>
    </location>
</feature>
<comment type="subcellular location">
    <subcellularLocation>
        <location evidence="1 7">Cell membrane</location>
        <topology evidence="1 7">Multi-pass membrane protein</topology>
    </subcellularLocation>
</comment>
<accession>A0A8S0W5P7</accession>
<dbReference type="InterPro" id="IPR000515">
    <property type="entry name" value="MetI-like"/>
</dbReference>
<reference evidence="9" key="2">
    <citation type="submission" date="2020-01" db="EMBL/GenBank/DDBJ databases">
        <authorList>
            <person name="Hornung B."/>
        </authorList>
    </citation>
    <scope>NUCLEOTIDE SEQUENCE</scope>
    <source>
        <strain evidence="9">PacBioINE</strain>
    </source>
</reference>
<dbReference type="PANTHER" id="PTHR43386">
    <property type="entry name" value="OLIGOPEPTIDE TRANSPORT SYSTEM PERMEASE PROTEIN APPC"/>
    <property type="match status" value="1"/>
</dbReference>
<feature type="transmembrane region" description="Helical" evidence="7">
    <location>
        <begin position="110"/>
        <end position="136"/>
    </location>
</feature>
<comment type="similarity">
    <text evidence="7">Belongs to the binding-protein-dependent transport system permease family.</text>
</comment>
<feature type="transmembrane region" description="Helical" evidence="7">
    <location>
        <begin position="41"/>
        <end position="62"/>
    </location>
</feature>
<evidence type="ECO:0000256" key="1">
    <source>
        <dbReference type="ARBA" id="ARBA00004651"/>
    </source>
</evidence>
<dbReference type="Proteomes" id="UP000836597">
    <property type="component" value="Chromosome"/>
</dbReference>
<keyword evidence="5 7" id="KW-1133">Transmembrane helix</keyword>
<evidence type="ECO:0000259" key="8">
    <source>
        <dbReference type="PROSITE" id="PS50928"/>
    </source>
</evidence>
<protein>
    <submittedName>
        <fullName evidence="9">Oligopeptide transport permease C-like, N-terminal domain protein</fullName>
    </submittedName>
    <submittedName>
        <fullName evidence="10">Oligopeptide transport system permease protein AppC</fullName>
    </submittedName>
</protein>
<sequence>MSKNNSAPALAGPSADPRFRAVRRRMHRLLEFLTELKGNPAALIGLLVLLFYIGMAAFAPIISPHSPVRIHLDERLLPPFWLPGGTLNHPLGTDVLGMDLLSRIIYGARISLAVGFLSVGISVIFGGILGLLAGYFRGLFDEIICRAADLLLAFPFLIFAIGVMAFMGPGFVNLILALTFKGWVEFFRLVRGEVMAEKTKEYVEAANALGVSHLRTILGEILPNIIHSVTVLGTLRLGYMIIMEASLSFLGLGIQPPTPAWGSMINAGRDYMMNAWWIATLPGIALLILVLCINLFGEGLRDLSDPRLKRN</sequence>
<organism evidence="9">
    <name type="scientific">Acididesulfobacillus acetoxydans</name>
    <dbReference type="NCBI Taxonomy" id="1561005"/>
    <lineage>
        <taxon>Bacteria</taxon>
        <taxon>Bacillati</taxon>
        <taxon>Bacillota</taxon>
        <taxon>Clostridia</taxon>
        <taxon>Eubacteriales</taxon>
        <taxon>Peptococcaceae</taxon>
        <taxon>Acididesulfobacillus</taxon>
    </lineage>
</organism>
<dbReference type="Proteomes" id="UP001071230">
    <property type="component" value="Unassembled WGS sequence"/>
</dbReference>
<dbReference type="KEGG" id="aacx:DEACI_4191"/>
<evidence type="ECO:0000256" key="7">
    <source>
        <dbReference type="RuleBase" id="RU363032"/>
    </source>
</evidence>
<evidence type="ECO:0000313" key="10">
    <source>
        <dbReference type="EMBL" id="CEJ09303.1"/>
    </source>
</evidence>
<dbReference type="PANTHER" id="PTHR43386:SF1">
    <property type="entry name" value="D,D-DIPEPTIDE TRANSPORT SYSTEM PERMEASE PROTEIN DDPC-RELATED"/>
    <property type="match status" value="1"/>
</dbReference>
<dbReference type="InterPro" id="IPR050366">
    <property type="entry name" value="BP-dependent_transpt_permease"/>
</dbReference>
<evidence type="ECO:0000256" key="5">
    <source>
        <dbReference type="ARBA" id="ARBA00022989"/>
    </source>
</evidence>
<dbReference type="Gene3D" id="1.10.3720.10">
    <property type="entry name" value="MetI-like"/>
    <property type="match status" value="1"/>
</dbReference>
<reference evidence="10" key="1">
    <citation type="submission" date="2014-11" db="EMBL/GenBank/DDBJ databases">
        <authorList>
            <person name="Hornung B.V."/>
        </authorList>
    </citation>
    <scope>NUCLEOTIDE SEQUENCE</scope>
    <source>
        <strain evidence="10">INE</strain>
    </source>
</reference>
<proteinExistence type="inferred from homology"/>
<evidence type="ECO:0000256" key="2">
    <source>
        <dbReference type="ARBA" id="ARBA00022448"/>
    </source>
</evidence>
<gene>
    <name evidence="10" type="ORF">DEACI_3787</name>
    <name evidence="9" type="ORF">DEACI_4191</name>
</gene>
<feature type="transmembrane region" description="Helical" evidence="7">
    <location>
        <begin position="275"/>
        <end position="297"/>
    </location>
</feature>
<dbReference type="PROSITE" id="PS50928">
    <property type="entry name" value="ABC_TM1"/>
    <property type="match status" value="1"/>
</dbReference>
<dbReference type="GO" id="GO:0005886">
    <property type="term" value="C:plasma membrane"/>
    <property type="evidence" value="ECO:0007669"/>
    <property type="project" value="UniProtKB-SubCell"/>
</dbReference>
<dbReference type="AlphaFoldDB" id="A0A8S0W5P7"/>
<dbReference type="RefSeq" id="WP_240986582.1">
    <property type="nucleotide sequence ID" value="NZ_CDGJ01000124.1"/>
</dbReference>
<keyword evidence="6 7" id="KW-0472">Membrane</keyword>
<dbReference type="Pfam" id="PF00528">
    <property type="entry name" value="BPD_transp_1"/>
    <property type="match status" value="1"/>
</dbReference>
<evidence type="ECO:0000256" key="3">
    <source>
        <dbReference type="ARBA" id="ARBA00022475"/>
    </source>
</evidence>
<dbReference type="GO" id="GO:0055085">
    <property type="term" value="P:transmembrane transport"/>
    <property type="evidence" value="ECO:0007669"/>
    <property type="project" value="InterPro"/>
</dbReference>
<name>A0A8S0W5P7_9FIRM</name>
<evidence type="ECO:0000256" key="6">
    <source>
        <dbReference type="ARBA" id="ARBA00023136"/>
    </source>
</evidence>
<dbReference type="InterPro" id="IPR035906">
    <property type="entry name" value="MetI-like_sf"/>
</dbReference>
<keyword evidence="2 7" id="KW-0813">Transport</keyword>
<evidence type="ECO:0000313" key="11">
    <source>
        <dbReference type="Proteomes" id="UP001071230"/>
    </source>
</evidence>